<dbReference type="EMBL" id="JBFOLJ010000008">
    <property type="protein sequence ID" value="KAL2515395.1"/>
    <property type="molecule type" value="Genomic_DNA"/>
</dbReference>
<reference evidence="2" key="1">
    <citation type="submission" date="2024-07" db="EMBL/GenBank/DDBJ databases">
        <title>Two chromosome-level genome assemblies of Korean endemic species Abeliophyllum distichum and Forsythia ovata (Oleaceae).</title>
        <authorList>
            <person name="Jang H."/>
        </authorList>
    </citation>
    <scope>NUCLEOTIDE SEQUENCE [LARGE SCALE GENOMIC DNA]</scope>
</reference>
<proteinExistence type="predicted"/>
<dbReference type="AlphaFoldDB" id="A0ABD1TRM2"/>
<dbReference type="PANTHER" id="PTHR15315">
    <property type="entry name" value="RING FINGER PROTEIN 41, 151"/>
    <property type="match status" value="1"/>
</dbReference>
<accession>A0ABD1TRM2</accession>
<name>A0ABD1TRM2_9LAMI</name>
<gene>
    <name evidence="1" type="ORF">Fot_29366</name>
</gene>
<keyword evidence="2" id="KW-1185">Reference proteome</keyword>
<protein>
    <submittedName>
        <fullName evidence="1">RING-type domain-containing protein</fullName>
    </submittedName>
</protein>
<organism evidence="1 2">
    <name type="scientific">Forsythia ovata</name>
    <dbReference type="NCBI Taxonomy" id="205694"/>
    <lineage>
        <taxon>Eukaryota</taxon>
        <taxon>Viridiplantae</taxon>
        <taxon>Streptophyta</taxon>
        <taxon>Embryophyta</taxon>
        <taxon>Tracheophyta</taxon>
        <taxon>Spermatophyta</taxon>
        <taxon>Magnoliopsida</taxon>
        <taxon>eudicotyledons</taxon>
        <taxon>Gunneridae</taxon>
        <taxon>Pentapetalae</taxon>
        <taxon>asterids</taxon>
        <taxon>lamiids</taxon>
        <taxon>Lamiales</taxon>
        <taxon>Oleaceae</taxon>
        <taxon>Forsythieae</taxon>
        <taxon>Forsythia</taxon>
    </lineage>
</organism>
<sequence length="181" mass="21015">MRSESCPFCRGSLKRVNSGDLWVLTCGKDVVDQETLSEEDVLRFYLYINSLPKDIPDSLFLERINDIFQHFLHLDLSSSDAGNNIENANKGESLIFVKRMGEWRDICQKLRGCGCRKLILRRNLVWILLRALLPYNPYEGFVFRKKIIVDVKMKKTTMVEAGRNKASKRKLEFASKMSNDF</sequence>
<dbReference type="Proteomes" id="UP001604277">
    <property type="component" value="Unassembled WGS sequence"/>
</dbReference>
<evidence type="ECO:0000313" key="1">
    <source>
        <dbReference type="EMBL" id="KAL2515395.1"/>
    </source>
</evidence>
<comment type="caution">
    <text evidence="1">The sequence shown here is derived from an EMBL/GenBank/DDBJ whole genome shotgun (WGS) entry which is preliminary data.</text>
</comment>
<dbReference type="PANTHER" id="PTHR15315:SF84">
    <property type="entry name" value="RING-TYPE DOMAIN-CONTAINING PROTEIN"/>
    <property type="match status" value="1"/>
</dbReference>
<evidence type="ECO:0000313" key="2">
    <source>
        <dbReference type="Proteomes" id="UP001604277"/>
    </source>
</evidence>